<dbReference type="InterPro" id="IPR052017">
    <property type="entry name" value="TSUP"/>
</dbReference>
<evidence type="ECO:0000256" key="7">
    <source>
        <dbReference type="ARBA" id="ARBA00023136"/>
    </source>
</evidence>
<proteinExistence type="inferred from homology"/>
<dbReference type="OrthoDB" id="7028171at2"/>
<dbReference type="Pfam" id="PF01925">
    <property type="entry name" value="TauE"/>
    <property type="match status" value="1"/>
</dbReference>
<evidence type="ECO:0000256" key="5">
    <source>
        <dbReference type="ARBA" id="ARBA00022692"/>
    </source>
</evidence>
<evidence type="ECO:0000256" key="1">
    <source>
        <dbReference type="ARBA" id="ARBA00004651"/>
    </source>
</evidence>
<evidence type="ECO:0000256" key="2">
    <source>
        <dbReference type="ARBA" id="ARBA00009142"/>
    </source>
</evidence>
<reference evidence="9 10" key="1">
    <citation type="submission" date="2017-07" db="EMBL/GenBank/DDBJ databases">
        <title>Elstera cyanobacteriorum sp. nov., a novel bacterium isolated from cyanobacterial aggregates in a eutrophic lake.</title>
        <authorList>
            <person name="Cai H."/>
        </authorList>
    </citation>
    <scope>NUCLEOTIDE SEQUENCE [LARGE SCALE GENOMIC DNA]</scope>
    <source>
        <strain evidence="9 10">TH019</strain>
    </source>
</reference>
<feature type="transmembrane region" description="Helical" evidence="8">
    <location>
        <begin position="45"/>
        <end position="64"/>
    </location>
</feature>
<dbReference type="PANTHER" id="PTHR30269">
    <property type="entry name" value="TRANSMEMBRANE PROTEIN YFCA"/>
    <property type="match status" value="1"/>
</dbReference>
<dbReference type="AlphaFoldDB" id="A0A255XSE8"/>
<feature type="transmembrane region" description="Helical" evidence="8">
    <location>
        <begin position="169"/>
        <end position="192"/>
    </location>
</feature>
<keyword evidence="10" id="KW-1185">Reference proteome</keyword>
<name>A0A255XSE8_9PROT</name>
<dbReference type="RefSeq" id="WP_094408459.1">
    <property type="nucleotide sequence ID" value="NZ_BMJZ01000004.1"/>
</dbReference>
<dbReference type="InterPro" id="IPR002781">
    <property type="entry name" value="TM_pro_TauE-like"/>
</dbReference>
<keyword evidence="5 8" id="KW-0812">Transmembrane</keyword>
<feature type="transmembrane region" description="Helical" evidence="8">
    <location>
        <begin position="204"/>
        <end position="222"/>
    </location>
</feature>
<dbReference type="Proteomes" id="UP000216361">
    <property type="component" value="Unassembled WGS sequence"/>
</dbReference>
<evidence type="ECO:0000256" key="3">
    <source>
        <dbReference type="ARBA" id="ARBA00022448"/>
    </source>
</evidence>
<evidence type="ECO:0000313" key="9">
    <source>
        <dbReference type="EMBL" id="OYQ19355.1"/>
    </source>
</evidence>
<keyword evidence="3" id="KW-0813">Transport</keyword>
<comment type="caution">
    <text evidence="9">The sequence shown here is derived from an EMBL/GenBank/DDBJ whole genome shotgun (WGS) entry which is preliminary data.</text>
</comment>
<comment type="similarity">
    <text evidence="2 8">Belongs to the 4-toluene sulfonate uptake permease (TSUP) (TC 2.A.102) family.</text>
</comment>
<keyword evidence="4 8" id="KW-1003">Cell membrane</keyword>
<dbReference type="GO" id="GO:0005886">
    <property type="term" value="C:plasma membrane"/>
    <property type="evidence" value="ECO:0007669"/>
    <property type="project" value="UniProtKB-SubCell"/>
</dbReference>
<organism evidence="9 10">
    <name type="scientific">Elstera cyanobacteriorum</name>
    <dbReference type="NCBI Taxonomy" id="2022747"/>
    <lineage>
        <taxon>Bacteria</taxon>
        <taxon>Pseudomonadati</taxon>
        <taxon>Pseudomonadota</taxon>
        <taxon>Alphaproteobacteria</taxon>
        <taxon>Rhodospirillales</taxon>
        <taxon>Rhodospirillaceae</taxon>
        <taxon>Elstera</taxon>
    </lineage>
</organism>
<evidence type="ECO:0000256" key="8">
    <source>
        <dbReference type="RuleBase" id="RU363041"/>
    </source>
</evidence>
<keyword evidence="6 8" id="KW-1133">Transmembrane helix</keyword>
<evidence type="ECO:0000256" key="4">
    <source>
        <dbReference type="ARBA" id="ARBA00022475"/>
    </source>
</evidence>
<sequence>MITDPLFYALAAPAILLTGISKGGLSGLGALTVPVLAMVLPPGQAVGLMLPILCLMDLFGLWAYRRSWSRDQLGVLLLGALVGIGFGILAFDHLDDNAVRIAIGANALVFTLLNWLKPFVTKGKPDDPAAPSNPKGFFWSGVSGFASYIAHAGGPPLLMYLLPQRIDKMLLAGTTVVYFAIVNFIKLGPYIWFGQIDGANFTQALVLAPLAPIGIWIGYWLTKRIDSKTFYQLSHILLLVAGLKLVYDGLKGFGLV</sequence>
<comment type="subcellular location">
    <subcellularLocation>
        <location evidence="1 8">Cell membrane</location>
        <topology evidence="1 8">Multi-pass membrane protein</topology>
    </subcellularLocation>
</comment>
<evidence type="ECO:0000313" key="10">
    <source>
        <dbReference type="Proteomes" id="UP000216361"/>
    </source>
</evidence>
<gene>
    <name evidence="9" type="ORF">CHR90_07960</name>
</gene>
<keyword evidence="7 8" id="KW-0472">Membrane</keyword>
<evidence type="ECO:0000256" key="6">
    <source>
        <dbReference type="ARBA" id="ARBA00022989"/>
    </source>
</evidence>
<dbReference type="EMBL" id="NOXS01000031">
    <property type="protein sequence ID" value="OYQ19355.1"/>
    <property type="molecule type" value="Genomic_DNA"/>
</dbReference>
<feature type="transmembrane region" description="Helical" evidence="8">
    <location>
        <begin position="73"/>
        <end position="91"/>
    </location>
</feature>
<protein>
    <recommendedName>
        <fullName evidence="8">Probable membrane transporter protein</fullName>
    </recommendedName>
</protein>
<accession>A0A255XSE8</accession>
<dbReference type="PANTHER" id="PTHR30269:SF37">
    <property type="entry name" value="MEMBRANE TRANSPORTER PROTEIN"/>
    <property type="match status" value="1"/>
</dbReference>